<keyword evidence="3" id="KW-1185">Reference proteome</keyword>
<dbReference type="Pfam" id="PF05340">
    <property type="entry name" value="DUF740"/>
    <property type="match status" value="1"/>
</dbReference>
<gene>
    <name evidence="2" type="ORF">CTI12_AA272860</name>
</gene>
<name>A0A2U1NFE2_ARTAN</name>
<proteinExistence type="predicted"/>
<feature type="region of interest" description="Disordered" evidence="1">
    <location>
        <begin position="41"/>
        <end position="90"/>
    </location>
</feature>
<dbReference type="OrthoDB" id="688136at2759"/>
<dbReference type="InterPro" id="IPR008004">
    <property type="entry name" value="OCTOPUS-like"/>
</dbReference>
<evidence type="ECO:0000313" key="3">
    <source>
        <dbReference type="Proteomes" id="UP000245207"/>
    </source>
</evidence>
<accession>A0A2U1NFE2</accession>
<comment type="caution">
    <text evidence="2">The sequence shown here is derived from an EMBL/GenBank/DDBJ whole genome shotgun (WGS) entry which is preliminary data.</text>
</comment>
<dbReference type="PANTHER" id="PTHR34046">
    <property type="entry name" value="OS06G0218800 PROTEIN"/>
    <property type="match status" value="1"/>
</dbReference>
<dbReference type="PANTHER" id="PTHR34046:SF7">
    <property type="entry name" value="DUF740 FAMILY PROTEIN"/>
    <property type="match status" value="1"/>
</dbReference>
<dbReference type="STRING" id="35608.A0A2U1NFE2"/>
<organism evidence="2 3">
    <name type="scientific">Artemisia annua</name>
    <name type="common">Sweet wormwood</name>
    <dbReference type="NCBI Taxonomy" id="35608"/>
    <lineage>
        <taxon>Eukaryota</taxon>
        <taxon>Viridiplantae</taxon>
        <taxon>Streptophyta</taxon>
        <taxon>Embryophyta</taxon>
        <taxon>Tracheophyta</taxon>
        <taxon>Spermatophyta</taxon>
        <taxon>Magnoliopsida</taxon>
        <taxon>eudicotyledons</taxon>
        <taxon>Gunneridae</taxon>
        <taxon>Pentapetalae</taxon>
        <taxon>asterids</taxon>
        <taxon>campanulids</taxon>
        <taxon>Asterales</taxon>
        <taxon>Asteraceae</taxon>
        <taxon>Asteroideae</taxon>
        <taxon>Anthemideae</taxon>
        <taxon>Artemisiinae</taxon>
        <taxon>Artemisia</taxon>
    </lineage>
</organism>
<dbReference type="Proteomes" id="UP000245207">
    <property type="component" value="Unassembled WGS sequence"/>
</dbReference>
<evidence type="ECO:0000313" key="2">
    <source>
        <dbReference type="EMBL" id="PWA72211.1"/>
    </source>
</evidence>
<sequence length="167" mass="18475">MENRKRPFVMVSCKKHTDHQQSPGVCSLCLRERLIKISGSSSSHAHVSNVSSSSSSSSISSVSSVSSSRASSNVPSNTASPMHKSQTRTKIYDVEGKGYLSFLRKSRSVAFVSEKSVQNDGRKKKGDGFWSKLMGLKRSDVKKRLTEDGSSRLMHSRTMREMLTTRV</sequence>
<protein>
    <submittedName>
        <fullName evidence="2">Uncharacterized protein</fullName>
    </submittedName>
</protein>
<evidence type="ECO:0000256" key="1">
    <source>
        <dbReference type="SAM" id="MobiDB-lite"/>
    </source>
</evidence>
<dbReference type="AlphaFoldDB" id="A0A2U1NFE2"/>
<feature type="compositionally biased region" description="Low complexity" evidence="1">
    <location>
        <begin position="41"/>
        <end position="76"/>
    </location>
</feature>
<dbReference type="EMBL" id="PKPP01002941">
    <property type="protein sequence ID" value="PWA72211.1"/>
    <property type="molecule type" value="Genomic_DNA"/>
</dbReference>
<reference evidence="2 3" key="1">
    <citation type="journal article" date="2018" name="Mol. Plant">
        <title>The genome of Artemisia annua provides insight into the evolution of Asteraceae family and artemisinin biosynthesis.</title>
        <authorList>
            <person name="Shen Q."/>
            <person name="Zhang L."/>
            <person name="Liao Z."/>
            <person name="Wang S."/>
            <person name="Yan T."/>
            <person name="Shi P."/>
            <person name="Liu M."/>
            <person name="Fu X."/>
            <person name="Pan Q."/>
            <person name="Wang Y."/>
            <person name="Lv Z."/>
            <person name="Lu X."/>
            <person name="Zhang F."/>
            <person name="Jiang W."/>
            <person name="Ma Y."/>
            <person name="Chen M."/>
            <person name="Hao X."/>
            <person name="Li L."/>
            <person name="Tang Y."/>
            <person name="Lv G."/>
            <person name="Zhou Y."/>
            <person name="Sun X."/>
            <person name="Brodelius P.E."/>
            <person name="Rose J.K.C."/>
            <person name="Tang K."/>
        </authorList>
    </citation>
    <scope>NUCLEOTIDE SEQUENCE [LARGE SCALE GENOMIC DNA]</scope>
    <source>
        <strain evidence="3">cv. Huhao1</strain>
        <tissue evidence="2">Leaf</tissue>
    </source>
</reference>